<feature type="domain" description="Transposase IS30-like HTH" evidence="2">
    <location>
        <begin position="4"/>
        <end position="40"/>
    </location>
</feature>
<evidence type="ECO:0000313" key="3">
    <source>
        <dbReference type="EMBL" id="KGQ61794.1"/>
    </source>
</evidence>
<comment type="caution">
    <text evidence="3">The sequence shown here is derived from an EMBL/GenBank/DDBJ whole genome shotgun (WGS) entry which is preliminary data.</text>
</comment>
<feature type="transmembrane region" description="Helical" evidence="1">
    <location>
        <begin position="80"/>
        <end position="98"/>
    </location>
</feature>
<name>A0A0A3AJV0_9PAST</name>
<accession>A0A0A3AJV0</accession>
<proteinExistence type="predicted"/>
<dbReference type="EMBL" id="JPJQ01000030">
    <property type="protein sequence ID" value="KGQ61794.1"/>
    <property type="molecule type" value="Genomic_DNA"/>
</dbReference>
<protein>
    <recommendedName>
        <fullName evidence="2">Transposase IS30-like HTH domain-containing protein</fullName>
    </recommendedName>
</protein>
<evidence type="ECO:0000256" key="1">
    <source>
        <dbReference type="SAM" id="Phobius"/>
    </source>
</evidence>
<evidence type="ECO:0000259" key="2">
    <source>
        <dbReference type="Pfam" id="PF13936"/>
    </source>
</evidence>
<reference evidence="3 4" key="1">
    <citation type="submission" date="2014-07" db="EMBL/GenBank/DDBJ databases">
        <title>Chaperone-usher fimbriae in a diverse selection of Gallibacterium genomes.</title>
        <authorList>
            <person name="Kudirkiene E."/>
            <person name="Bager R.J."/>
            <person name="Johnson T.J."/>
            <person name="Bojesen A.M."/>
        </authorList>
    </citation>
    <scope>NUCLEOTIDE SEQUENCE [LARGE SCALE GENOMIC DNA]</scope>
    <source>
        <strain evidence="3 4">4895</strain>
    </source>
</reference>
<gene>
    <name evidence="3" type="ORF">IO48_06590</name>
</gene>
<organism evidence="3 4">
    <name type="scientific">Gallibacterium anatis 4895</name>
    <dbReference type="NCBI Taxonomy" id="1396510"/>
    <lineage>
        <taxon>Bacteria</taxon>
        <taxon>Pseudomonadati</taxon>
        <taxon>Pseudomonadota</taxon>
        <taxon>Gammaproteobacteria</taxon>
        <taxon>Pasteurellales</taxon>
        <taxon>Pasteurellaceae</taxon>
        <taxon>Gallibacterium</taxon>
    </lineage>
</organism>
<dbReference type="AlphaFoldDB" id="A0A0A3AJV0"/>
<dbReference type="Proteomes" id="UP000030554">
    <property type="component" value="Unassembled WGS sequence"/>
</dbReference>
<keyword evidence="1" id="KW-0472">Membrane</keyword>
<keyword evidence="1" id="KW-0812">Transmembrane</keyword>
<dbReference type="RefSeq" id="WP_021462121.1">
    <property type="nucleotide sequence ID" value="NZ_JPJQ01000030.1"/>
</dbReference>
<sequence length="105" mass="12434">MNTYRYLTIDEREKIMIFHALGHTITTTAVALKRHKSTISIYYNIGSNIDVIVEEKKNKLIEQELEFIDNDDKDYYYRKAFISVILAILTLLFLFFVLDNFGNFK</sequence>
<keyword evidence="1" id="KW-1133">Transmembrane helix</keyword>
<evidence type="ECO:0000313" key="4">
    <source>
        <dbReference type="Proteomes" id="UP000030554"/>
    </source>
</evidence>
<dbReference type="InterPro" id="IPR025246">
    <property type="entry name" value="IS30-like_HTH"/>
</dbReference>
<dbReference type="Pfam" id="PF13936">
    <property type="entry name" value="HTH_38"/>
    <property type="match status" value="1"/>
</dbReference>